<dbReference type="InterPro" id="IPR009057">
    <property type="entry name" value="Homeodomain-like_sf"/>
</dbReference>
<dbReference type="GO" id="GO:0003677">
    <property type="term" value="F:DNA binding"/>
    <property type="evidence" value="ECO:0007669"/>
    <property type="project" value="UniProtKB-UniRule"/>
</dbReference>
<dbReference type="Pfam" id="PF00440">
    <property type="entry name" value="TetR_N"/>
    <property type="match status" value="1"/>
</dbReference>
<dbReference type="InterPro" id="IPR001647">
    <property type="entry name" value="HTH_TetR"/>
</dbReference>
<dbReference type="Gene3D" id="1.10.357.10">
    <property type="entry name" value="Tetracycline Repressor, domain 2"/>
    <property type="match status" value="1"/>
</dbReference>
<evidence type="ECO:0000256" key="2">
    <source>
        <dbReference type="PROSITE-ProRule" id="PRU00335"/>
    </source>
</evidence>
<protein>
    <recommendedName>
        <fullName evidence="3">HTH tetR-type domain-containing protein</fullName>
    </recommendedName>
</protein>
<dbReference type="KEGG" id="mehf:MmiHf6_17770"/>
<name>A0AA96ZTD1_9EURY</name>
<dbReference type="InterPro" id="IPR050624">
    <property type="entry name" value="HTH-type_Tx_Regulator"/>
</dbReference>
<evidence type="ECO:0000256" key="1">
    <source>
        <dbReference type="ARBA" id="ARBA00023125"/>
    </source>
</evidence>
<reference evidence="4 5" key="1">
    <citation type="submission" date="2023-07" db="EMBL/GenBank/DDBJ databases">
        <title>Closed genoem sequence of Methanomicrococcus sp. Hf6.</title>
        <authorList>
            <person name="Poehlein A."/>
            <person name="Protasov E."/>
            <person name="Platt K."/>
            <person name="Reeh H."/>
            <person name="Daniel R."/>
            <person name="Brune A."/>
        </authorList>
    </citation>
    <scope>NUCLEOTIDE SEQUENCE [LARGE SCALE GENOMIC DNA]</scope>
    <source>
        <strain evidence="4 5">Hf6</strain>
    </source>
</reference>
<evidence type="ECO:0000313" key="5">
    <source>
        <dbReference type="Proteomes" id="UP001302978"/>
    </source>
</evidence>
<proteinExistence type="predicted"/>
<feature type="DNA-binding region" description="H-T-H motif" evidence="2">
    <location>
        <begin position="26"/>
        <end position="45"/>
    </location>
</feature>
<accession>A0AA96ZTD1</accession>
<dbReference type="Proteomes" id="UP001302978">
    <property type="component" value="Chromosome"/>
</dbReference>
<feature type="domain" description="HTH tetR-type" evidence="3">
    <location>
        <begin position="3"/>
        <end position="63"/>
    </location>
</feature>
<dbReference type="GeneID" id="85196399"/>
<dbReference type="RefSeq" id="WP_316557625.1">
    <property type="nucleotide sequence ID" value="NZ_CP131059.1"/>
</dbReference>
<keyword evidence="1 2" id="KW-0238">DNA-binding</keyword>
<gene>
    <name evidence="4" type="ORF">MmiHf6_17770</name>
</gene>
<dbReference type="SUPFAM" id="SSF46689">
    <property type="entry name" value="Homeodomain-like"/>
    <property type="match status" value="1"/>
</dbReference>
<evidence type="ECO:0000313" key="4">
    <source>
        <dbReference type="EMBL" id="WNY24440.1"/>
    </source>
</evidence>
<dbReference type="PANTHER" id="PTHR43479:SF11">
    <property type="entry name" value="ACREF_ENVCD OPERON REPRESSOR-RELATED"/>
    <property type="match status" value="1"/>
</dbReference>
<dbReference type="AlphaFoldDB" id="A0AA96ZTD1"/>
<dbReference type="PANTHER" id="PTHR43479">
    <property type="entry name" value="ACREF/ENVCD OPERON REPRESSOR-RELATED"/>
    <property type="match status" value="1"/>
</dbReference>
<dbReference type="PRINTS" id="PR00455">
    <property type="entry name" value="HTHTETR"/>
</dbReference>
<dbReference type="PROSITE" id="PS50977">
    <property type="entry name" value="HTH_TETR_2"/>
    <property type="match status" value="1"/>
</dbReference>
<sequence>MPERTQTAILNAGKNEFLSKGYSGASMRNIAAAAGVTTGAVYGYYSDKNALFAALVEPASEKFTERFKEALYSFSVLPAKRQIGEMGTYSGDALKELLNHIYENFDEFYLIICCSEGSNYENYVRKFVEAEIEATLEFMEVMKQNGHEITSLSMNMIQILSASFFSEIFETVVRRMDKEEADIYVDQLLLFHAAGWKTLFKMD</sequence>
<organism evidence="4 5">
    <name type="scientific">Methanimicrococcus hongohii</name>
    <dbReference type="NCBI Taxonomy" id="3028295"/>
    <lineage>
        <taxon>Archaea</taxon>
        <taxon>Methanobacteriati</taxon>
        <taxon>Methanobacteriota</taxon>
        <taxon>Stenosarchaea group</taxon>
        <taxon>Methanomicrobia</taxon>
        <taxon>Methanosarcinales</taxon>
        <taxon>Methanosarcinaceae</taxon>
        <taxon>Methanimicrococcus</taxon>
    </lineage>
</organism>
<evidence type="ECO:0000259" key="3">
    <source>
        <dbReference type="PROSITE" id="PS50977"/>
    </source>
</evidence>
<keyword evidence="5" id="KW-1185">Reference proteome</keyword>
<dbReference type="EMBL" id="CP131059">
    <property type="protein sequence ID" value="WNY24440.1"/>
    <property type="molecule type" value="Genomic_DNA"/>
</dbReference>